<comment type="subcellular location">
    <subcellularLocation>
        <location evidence="1">Cell membrane</location>
        <topology evidence="1">Multi-pass membrane protein</topology>
    </subcellularLocation>
</comment>
<feature type="transmembrane region" description="Helical" evidence="6">
    <location>
        <begin position="47"/>
        <end position="69"/>
    </location>
</feature>
<evidence type="ECO:0000256" key="5">
    <source>
        <dbReference type="ARBA" id="ARBA00023136"/>
    </source>
</evidence>
<dbReference type="InterPro" id="IPR002797">
    <property type="entry name" value="Polysacc_synth"/>
</dbReference>
<keyword evidence="2" id="KW-1003">Cell membrane</keyword>
<evidence type="ECO:0000256" key="4">
    <source>
        <dbReference type="ARBA" id="ARBA00022989"/>
    </source>
</evidence>
<dbReference type="RefSeq" id="WP_194124335.1">
    <property type="nucleotide sequence ID" value="NZ_JACYGY010000002.1"/>
</dbReference>
<proteinExistence type="predicted"/>
<dbReference type="InterPro" id="IPR050833">
    <property type="entry name" value="Poly_Biosynth_Transport"/>
</dbReference>
<dbReference type="Pfam" id="PF01943">
    <property type="entry name" value="Polysacc_synt"/>
    <property type="match status" value="1"/>
</dbReference>
<feature type="transmembrane region" description="Helical" evidence="6">
    <location>
        <begin position="386"/>
        <end position="405"/>
    </location>
</feature>
<keyword evidence="5 6" id="KW-0472">Membrane</keyword>
<dbReference type="PANTHER" id="PTHR30250">
    <property type="entry name" value="PST FAMILY PREDICTED COLANIC ACID TRANSPORTER"/>
    <property type="match status" value="1"/>
</dbReference>
<dbReference type="EMBL" id="JACYGY010000002">
    <property type="protein sequence ID" value="MBE9466077.1"/>
    <property type="molecule type" value="Genomic_DNA"/>
</dbReference>
<sequence>MSVLKKLAGDTVMYGVSTMLGRMLNYLLVMLHTKLFLPEQLASQVQLYTYAGLSLVVYTFGMESAYFWFARKEGDRQKYYNLVLSAVILVSVFFSGGIFIFAEQVASLIQYPEEVTLVRWMSIIMAIDGIVSIPFARLRLEKKAKKFVVARVANILMNIGLNFFFLIICRDIYDEKYLSLFKPFVDLFYNPAVAAGYIVLANLVANLMYFLFLYKEFIDFKFVFDKTLFKPMWVYAFPLFIMNLAGVTNLLFDRTFLQYLLPTNFYPGRTTKQAIGIYGQCFKLSIFMNLAIQAFKYAAEPFFYSKAEDKNAPEVFSEVMKWFIVICATMWVGICLNLHLLAELFLRKKIFHEGLAVVPWLLLGFLFLGIYYNLATWFKLSNKTQFGTYITLTGTSITILLNVILVPKIGYLGCGFAFAASSLVMTTLCYYFGQKYYPIPYQLISALGYILGGGVFILLDAFFIPSNSTAGFAYHMLFFILFCIIVILAERKALPQRFQKMLSFK</sequence>
<keyword evidence="8" id="KW-1185">Reference proteome</keyword>
<evidence type="ECO:0000256" key="3">
    <source>
        <dbReference type="ARBA" id="ARBA00022692"/>
    </source>
</evidence>
<feature type="transmembrane region" description="Helical" evidence="6">
    <location>
        <begin position="188"/>
        <end position="212"/>
    </location>
</feature>
<evidence type="ECO:0000313" key="7">
    <source>
        <dbReference type="EMBL" id="MBE9466077.1"/>
    </source>
</evidence>
<feature type="transmembrane region" description="Helical" evidence="6">
    <location>
        <begin position="471"/>
        <end position="489"/>
    </location>
</feature>
<dbReference type="Proteomes" id="UP000634134">
    <property type="component" value="Unassembled WGS sequence"/>
</dbReference>
<evidence type="ECO:0000256" key="6">
    <source>
        <dbReference type="SAM" id="Phobius"/>
    </source>
</evidence>
<feature type="transmembrane region" description="Helical" evidence="6">
    <location>
        <begin position="439"/>
        <end position="459"/>
    </location>
</feature>
<dbReference type="PANTHER" id="PTHR30250:SF11">
    <property type="entry name" value="O-ANTIGEN TRANSPORTER-RELATED"/>
    <property type="match status" value="1"/>
</dbReference>
<feature type="transmembrane region" description="Helical" evidence="6">
    <location>
        <begin position="117"/>
        <end position="136"/>
    </location>
</feature>
<feature type="transmembrane region" description="Helical" evidence="6">
    <location>
        <begin position="322"/>
        <end position="342"/>
    </location>
</feature>
<feature type="transmembrane region" description="Helical" evidence="6">
    <location>
        <begin position="354"/>
        <end position="374"/>
    </location>
</feature>
<evidence type="ECO:0000256" key="1">
    <source>
        <dbReference type="ARBA" id="ARBA00004651"/>
    </source>
</evidence>
<gene>
    <name evidence="7" type="ORF">IEE83_29760</name>
</gene>
<keyword evidence="3 6" id="KW-0812">Transmembrane</keyword>
<evidence type="ECO:0000256" key="2">
    <source>
        <dbReference type="ARBA" id="ARBA00022475"/>
    </source>
</evidence>
<accession>A0ABR9WKP9</accession>
<keyword evidence="4 6" id="KW-1133">Transmembrane helix</keyword>
<evidence type="ECO:0000313" key="8">
    <source>
        <dbReference type="Proteomes" id="UP000634134"/>
    </source>
</evidence>
<feature type="transmembrane region" description="Helical" evidence="6">
    <location>
        <begin position="148"/>
        <end position="168"/>
    </location>
</feature>
<feature type="transmembrane region" description="Helical" evidence="6">
    <location>
        <begin position="233"/>
        <end position="252"/>
    </location>
</feature>
<feature type="transmembrane region" description="Helical" evidence="6">
    <location>
        <begin position="81"/>
        <end position="102"/>
    </location>
</feature>
<feature type="transmembrane region" description="Helical" evidence="6">
    <location>
        <begin position="412"/>
        <end position="433"/>
    </location>
</feature>
<name>A0ABR9WKP9_9BACT</name>
<protein>
    <submittedName>
        <fullName evidence="7">Polysaccharide biosynthesis protein</fullName>
    </submittedName>
</protein>
<feature type="transmembrane region" description="Helical" evidence="6">
    <location>
        <begin position="12"/>
        <end position="35"/>
    </location>
</feature>
<organism evidence="7 8">
    <name type="scientific">Dyadobacter subterraneus</name>
    <dbReference type="NCBI Taxonomy" id="2773304"/>
    <lineage>
        <taxon>Bacteria</taxon>
        <taxon>Pseudomonadati</taxon>
        <taxon>Bacteroidota</taxon>
        <taxon>Cytophagia</taxon>
        <taxon>Cytophagales</taxon>
        <taxon>Spirosomataceae</taxon>
        <taxon>Dyadobacter</taxon>
    </lineage>
</organism>
<reference evidence="8" key="1">
    <citation type="submission" date="2023-07" db="EMBL/GenBank/DDBJ databases">
        <title>Dyadobacter sp. nov 'subterranea' isolated from contaminted grondwater.</title>
        <authorList>
            <person name="Szabo I."/>
            <person name="Al-Omari J."/>
            <person name="Szerdahelyi S.G."/>
            <person name="Rado J."/>
        </authorList>
    </citation>
    <scope>NUCLEOTIDE SEQUENCE [LARGE SCALE GENOMIC DNA]</scope>
    <source>
        <strain evidence="8">UP-52</strain>
    </source>
</reference>
<comment type="caution">
    <text evidence="7">The sequence shown here is derived from an EMBL/GenBank/DDBJ whole genome shotgun (WGS) entry which is preliminary data.</text>
</comment>